<dbReference type="AlphaFoldDB" id="A0A2R7YTW1"/>
<feature type="signal peptide" evidence="3">
    <location>
        <begin position="1"/>
        <end position="32"/>
    </location>
</feature>
<protein>
    <recommendedName>
        <fullName evidence="6">Calcium-binding protein</fullName>
    </recommendedName>
</protein>
<keyword evidence="3" id="KW-0732">Signal</keyword>
<evidence type="ECO:0000256" key="2">
    <source>
        <dbReference type="ARBA" id="ARBA00022525"/>
    </source>
</evidence>
<dbReference type="Gene3D" id="2.150.10.10">
    <property type="entry name" value="Serralysin-like metalloprotease, C-terminal"/>
    <property type="match status" value="1"/>
</dbReference>
<dbReference type="InterPro" id="IPR011049">
    <property type="entry name" value="Serralysin-like_metalloprot_C"/>
</dbReference>
<evidence type="ECO:0000313" key="4">
    <source>
        <dbReference type="EMBL" id="PUA79753.1"/>
    </source>
</evidence>
<evidence type="ECO:0000313" key="5">
    <source>
        <dbReference type="Proteomes" id="UP000244867"/>
    </source>
</evidence>
<dbReference type="InterPro" id="IPR001343">
    <property type="entry name" value="Hemolysn_Ca-bd"/>
</dbReference>
<name>A0A2R7YTW1_9ACTN</name>
<dbReference type="OrthoDB" id="3772832at2"/>
<comment type="subcellular location">
    <subcellularLocation>
        <location evidence="1">Secreted</location>
    </subcellularLocation>
</comment>
<dbReference type="GO" id="GO:0005576">
    <property type="term" value="C:extracellular region"/>
    <property type="evidence" value="ECO:0007669"/>
    <property type="project" value="UniProtKB-SubCell"/>
</dbReference>
<evidence type="ECO:0000256" key="1">
    <source>
        <dbReference type="ARBA" id="ARBA00004613"/>
    </source>
</evidence>
<comment type="caution">
    <text evidence="4">The sequence shown here is derived from an EMBL/GenBank/DDBJ whole genome shotgun (WGS) entry which is preliminary data.</text>
</comment>
<evidence type="ECO:0000256" key="3">
    <source>
        <dbReference type="SAM" id="SignalP"/>
    </source>
</evidence>
<dbReference type="SUPFAM" id="SSF51120">
    <property type="entry name" value="beta-Roll"/>
    <property type="match status" value="2"/>
</dbReference>
<accession>A0A2R7YTW1</accession>
<sequence length="451" mass="44836">MNLASSRRLRSAALATSATALLVVGTAVPASATVNIFTGGYITSDGAADNISVTCTAGKLTANALTANELCADLTSIYVSPGAGVDTVTLAALTPAQLPQLTGVNVDTEDSYPYEADVVTGSDLAESFNGDDADTINAGNGNDMIKGANSASGGAGDDSFMEISGLASGGTGDDRFIQFTSAGGIDGGPGLDSWELDFDQSTLGYAAASISFAMSDSGLVVDIAGDTYPPQTVSASGLEQTYVTLLREGSQSYDGSAFSGSQHVRGMAGPDVVSGGAGDDNLSGGSGDDTVTGGAGTDSLFGGEGNDTIQARDGVADRIDCGAGSDAVVADAVDVVVNCESVDQPAPPAPVTPPAPPAQVVLVPVVPVTDAVAGPAKVAKGKTASFTFASSTAGATFQCQLDNGAWKTCASAYKLKTKKLSVGKHTLLVRALLGGAADATPTKKTFKVVKG</sequence>
<evidence type="ECO:0008006" key="6">
    <source>
        <dbReference type="Google" id="ProtNLM"/>
    </source>
</evidence>
<dbReference type="GO" id="GO:0005509">
    <property type="term" value="F:calcium ion binding"/>
    <property type="evidence" value="ECO:0007669"/>
    <property type="project" value="InterPro"/>
</dbReference>
<dbReference type="Proteomes" id="UP000244867">
    <property type="component" value="Unassembled WGS sequence"/>
</dbReference>
<keyword evidence="5" id="KW-1185">Reference proteome</keyword>
<dbReference type="EMBL" id="PYXZ01000008">
    <property type="protein sequence ID" value="PUA79753.1"/>
    <property type="molecule type" value="Genomic_DNA"/>
</dbReference>
<gene>
    <name evidence="4" type="ORF">C7S10_16845</name>
</gene>
<dbReference type="PANTHER" id="PTHR38340:SF1">
    <property type="entry name" value="S-LAYER PROTEIN"/>
    <property type="match status" value="1"/>
</dbReference>
<feature type="chain" id="PRO_5015325891" description="Calcium-binding protein" evidence="3">
    <location>
        <begin position="33"/>
        <end position="451"/>
    </location>
</feature>
<dbReference type="RefSeq" id="WP_108345616.1">
    <property type="nucleotide sequence ID" value="NZ_PYXZ01000008.1"/>
</dbReference>
<proteinExistence type="predicted"/>
<dbReference type="PANTHER" id="PTHR38340">
    <property type="entry name" value="S-LAYER PROTEIN"/>
    <property type="match status" value="1"/>
</dbReference>
<dbReference type="InterPro" id="IPR050557">
    <property type="entry name" value="RTX_toxin/Mannuronan_C5-epim"/>
</dbReference>
<dbReference type="PRINTS" id="PR00313">
    <property type="entry name" value="CABNDNGRPT"/>
</dbReference>
<dbReference type="Pfam" id="PF00353">
    <property type="entry name" value="HemolysinCabind"/>
    <property type="match status" value="1"/>
</dbReference>
<organism evidence="4 5">
    <name type="scientific">Nocardioides currus</name>
    <dbReference type="NCBI Taxonomy" id="2133958"/>
    <lineage>
        <taxon>Bacteria</taxon>
        <taxon>Bacillati</taxon>
        <taxon>Actinomycetota</taxon>
        <taxon>Actinomycetes</taxon>
        <taxon>Propionibacteriales</taxon>
        <taxon>Nocardioidaceae</taxon>
        <taxon>Nocardioides</taxon>
    </lineage>
</organism>
<reference evidence="4 5" key="1">
    <citation type="submission" date="2018-03" db="EMBL/GenBank/DDBJ databases">
        <authorList>
            <person name="Keele B.F."/>
        </authorList>
    </citation>
    <scope>NUCLEOTIDE SEQUENCE [LARGE SCALE GENOMIC DNA]</scope>
    <source>
        <strain evidence="4 5">IB-3</strain>
    </source>
</reference>
<keyword evidence="2" id="KW-0964">Secreted</keyword>